<feature type="chain" id="PRO_5046080976" description="DUF4189 domain-containing protein" evidence="1">
    <location>
        <begin position="25"/>
        <end position="202"/>
    </location>
</feature>
<dbReference type="EMBL" id="JACFYJ010000092">
    <property type="protein sequence ID" value="MEI6001988.1"/>
    <property type="molecule type" value="Genomic_DNA"/>
</dbReference>
<dbReference type="Proteomes" id="UP001386437">
    <property type="component" value="Unassembled WGS sequence"/>
</dbReference>
<proteinExistence type="predicted"/>
<evidence type="ECO:0000313" key="2">
    <source>
        <dbReference type="EMBL" id="MEI6001988.1"/>
    </source>
</evidence>
<feature type="signal peptide" evidence="1">
    <location>
        <begin position="1"/>
        <end position="24"/>
    </location>
</feature>
<accession>A0ABU8J393</accession>
<organism evidence="2 3">
    <name type="scientific">Paraburkholderia bengalensis</name>
    <dbReference type="NCBI Taxonomy" id="2747562"/>
    <lineage>
        <taxon>Bacteria</taxon>
        <taxon>Pseudomonadati</taxon>
        <taxon>Pseudomonadota</taxon>
        <taxon>Betaproteobacteria</taxon>
        <taxon>Burkholderiales</taxon>
        <taxon>Burkholderiaceae</taxon>
        <taxon>Paraburkholderia</taxon>
    </lineage>
</organism>
<evidence type="ECO:0008006" key="4">
    <source>
        <dbReference type="Google" id="ProtNLM"/>
    </source>
</evidence>
<keyword evidence="1" id="KW-0732">Signal</keyword>
<keyword evidence="3" id="KW-1185">Reference proteome</keyword>
<name>A0ABU8J393_9BURK</name>
<gene>
    <name evidence="2" type="ORF">H3V53_34125</name>
</gene>
<comment type="caution">
    <text evidence="2">The sequence shown here is derived from an EMBL/GenBank/DDBJ whole genome shotgun (WGS) entry which is preliminary data.</text>
</comment>
<reference evidence="2 3" key="1">
    <citation type="journal article" date="2022" name="Arch. Microbiol.">
        <title>Paraburkholderia bengalensis sp. nov. isolated from roots of Oryza sativa, IR64.</title>
        <authorList>
            <person name="Nag P."/>
            <person name="Mondal N."/>
            <person name="Sarkar J."/>
            <person name="Das S."/>
        </authorList>
    </citation>
    <scope>NUCLEOTIDE SEQUENCE [LARGE SCALE GENOMIC DNA]</scope>
    <source>
        <strain evidence="2 3">IR64_4_BI</strain>
    </source>
</reference>
<protein>
    <recommendedName>
        <fullName evidence="4">DUF4189 domain-containing protein</fullName>
    </recommendedName>
</protein>
<dbReference type="RefSeq" id="WP_336601647.1">
    <property type="nucleotide sequence ID" value="NZ_JACFYJ010000092.1"/>
</dbReference>
<sequence>MLTRFLLPCCVALSLALVAYKANAATAISASKTAQGYVYFWCADQKDLHQANTCSVQRCKDGASRVGADPQQCRVLDGDARHGWWAIYEREDGNLSWAFSPDRQKAIDAAYDNCMKAGRCGDEAAHVFSDGHLALPPASAHEQRWRTVCENSACTCTYLDGHRTRFAACVNPATGSAFDNVDGSCSGFDMSGMAFGQHRMGE</sequence>
<evidence type="ECO:0000256" key="1">
    <source>
        <dbReference type="SAM" id="SignalP"/>
    </source>
</evidence>
<evidence type="ECO:0000313" key="3">
    <source>
        <dbReference type="Proteomes" id="UP001386437"/>
    </source>
</evidence>